<comment type="similarity">
    <text evidence="1">Belongs to the prokaryotic/mitochondrial release factor family.</text>
</comment>
<evidence type="ECO:0000256" key="2">
    <source>
        <dbReference type="ARBA" id="ARBA00022917"/>
    </source>
</evidence>
<organism evidence="5 6">
    <name type="scientific">Cinchona calisaya</name>
    <dbReference type="NCBI Taxonomy" id="153742"/>
    <lineage>
        <taxon>Eukaryota</taxon>
        <taxon>Viridiplantae</taxon>
        <taxon>Streptophyta</taxon>
        <taxon>Embryophyta</taxon>
        <taxon>Tracheophyta</taxon>
        <taxon>Spermatophyta</taxon>
        <taxon>Magnoliopsida</taxon>
        <taxon>eudicotyledons</taxon>
        <taxon>Gunneridae</taxon>
        <taxon>Pentapetalae</taxon>
        <taxon>asterids</taxon>
        <taxon>lamiids</taxon>
        <taxon>Gentianales</taxon>
        <taxon>Rubiaceae</taxon>
        <taxon>Cinchonoideae</taxon>
        <taxon>Cinchoneae</taxon>
        <taxon>Cinchona</taxon>
    </lineage>
</organism>
<evidence type="ECO:0000256" key="1">
    <source>
        <dbReference type="ARBA" id="ARBA00010835"/>
    </source>
</evidence>
<keyword evidence="2" id="KW-0648">Protein biosynthesis</keyword>
<sequence length="489" mass="54227">MEGIVVSQSFISHPTTLSISSLKPTTYLVRPPQRRLPSTLFFFHQEKTISSSFHSPTHCLLSSSSSSSSSSSFLPFGGFSSTHSPPLLSCGKVLFAAPDVGVSAETSEWAVQDFYGLRRNVEITSDRVEEIRAAAGLKQLEEDLKRLEETAADSSLWDDRAKAQETLQALTDVKDKIKLLDNFKTQIEDADTIVKLTEEMESIDTGLLEEAAGIIKDLNKALDRFEFTQLLSGPYDKEGAVINITAGAGGTDAQDWADMLLRMYVRWGEKQNYKTKVVEKSFGEEAGIKSATIEVEGRYAYGYLSGEKGTHRIVRQSPFNAKGLRQTSFSGVEVMPLIPEESMAVEIPEEDLEITFSRAGGKGGQNVNKVETAVRITHIPTGVTVRCTEERTQLANKIKALSRLKAKLLVIAEEQRASEIKQIRGDAVKAEWGQQIRNYVFHPYKLVKDVRTGYETSDITSVMDGELDPFIKSYLKHKYSTSVSSNQEV</sequence>
<dbReference type="Pfam" id="PF03462">
    <property type="entry name" value="PCRF"/>
    <property type="match status" value="1"/>
</dbReference>
<gene>
    <name evidence="5" type="ORF">ACH5RR_016129</name>
</gene>
<dbReference type="Gene3D" id="3.30.70.1660">
    <property type="match status" value="1"/>
</dbReference>
<keyword evidence="3" id="KW-0175">Coiled coil</keyword>
<dbReference type="SMART" id="SM00937">
    <property type="entry name" value="PCRF"/>
    <property type="match status" value="1"/>
</dbReference>
<keyword evidence="6" id="KW-1185">Reference proteome</keyword>
<dbReference type="InterPro" id="IPR000352">
    <property type="entry name" value="Pep_chain_release_fac_I"/>
</dbReference>
<dbReference type="PANTHER" id="PTHR43116">
    <property type="entry name" value="PEPTIDE CHAIN RELEASE FACTOR 2"/>
    <property type="match status" value="1"/>
</dbReference>
<proteinExistence type="inferred from homology"/>
<dbReference type="PANTHER" id="PTHR43116:SF3">
    <property type="entry name" value="CLASS I PEPTIDE CHAIN RELEASE FACTOR"/>
    <property type="match status" value="1"/>
</dbReference>
<dbReference type="Proteomes" id="UP001630127">
    <property type="component" value="Unassembled WGS sequence"/>
</dbReference>
<evidence type="ECO:0000313" key="6">
    <source>
        <dbReference type="Proteomes" id="UP001630127"/>
    </source>
</evidence>
<accession>A0ABD2ZV09</accession>
<dbReference type="GO" id="GO:0005737">
    <property type="term" value="C:cytoplasm"/>
    <property type="evidence" value="ECO:0007669"/>
    <property type="project" value="UniProtKB-ARBA"/>
</dbReference>
<dbReference type="GO" id="GO:0006412">
    <property type="term" value="P:translation"/>
    <property type="evidence" value="ECO:0007669"/>
    <property type="project" value="UniProtKB-KW"/>
</dbReference>
<dbReference type="InterPro" id="IPR005139">
    <property type="entry name" value="PCRF"/>
</dbReference>
<evidence type="ECO:0000259" key="4">
    <source>
        <dbReference type="PROSITE" id="PS00745"/>
    </source>
</evidence>
<dbReference type="HAMAP" id="MF_00094">
    <property type="entry name" value="Rel_fac_2"/>
    <property type="match status" value="1"/>
</dbReference>
<feature type="domain" description="Prokaryotic-type class I peptide chain release factors" evidence="4">
    <location>
        <begin position="358"/>
        <end position="374"/>
    </location>
</feature>
<feature type="coiled-coil region" evidence="3">
    <location>
        <begin position="130"/>
        <end position="157"/>
    </location>
</feature>
<dbReference type="PROSITE" id="PS00745">
    <property type="entry name" value="RF_PROK_I"/>
    <property type="match status" value="1"/>
</dbReference>
<name>A0ABD2ZV09_9GENT</name>
<dbReference type="Gene3D" id="3.30.160.20">
    <property type="match status" value="1"/>
</dbReference>
<evidence type="ECO:0000256" key="3">
    <source>
        <dbReference type="SAM" id="Coils"/>
    </source>
</evidence>
<protein>
    <recommendedName>
        <fullName evidence="4">Prokaryotic-type class I peptide chain release factors domain-containing protein</fullName>
    </recommendedName>
</protein>
<dbReference type="Gene3D" id="1.20.58.410">
    <property type="entry name" value="Release factor"/>
    <property type="match status" value="1"/>
</dbReference>
<dbReference type="EMBL" id="JBJUIK010000007">
    <property type="protein sequence ID" value="KAL3523295.1"/>
    <property type="molecule type" value="Genomic_DNA"/>
</dbReference>
<reference evidence="5 6" key="1">
    <citation type="submission" date="2024-11" db="EMBL/GenBank/DDBJ databases">
        <title>A near-complete genome assembly of Cinchona calisaya.</title>
        <authorList>
            <person name="Lian D.C."/>
            <person name="Zhao X.W."/>
            <person name="Wei L."/>
        </authorList>
    </citation>
    <scope>NUCLEOTIDE SEQUENCE [LARGE SCALE GENOMIC DNA]</scope>
    <source>
        <tissue evidence="5">Nenye</tissue>
    </source>
</reference>
<dbReference type="NCBIfam" id="TIGR00020">
    <property type="entry name" value="prfB"/>
    <property type="match status" value="1"/>
</dbReference>
<dbReference type="InterPro" id="IPR004374">
    <property type="entry name" value="PrfB"/>
</dbReference>
<dbReference type="InterPro" id="IPR045853">
    <property type="entry name" value="Pep_chain_release_fac_I_sf"/>
</dbReference>
<evidence type="ECO:0000313" key="5">
    <source>
        <dbReference type="EMBL" id="KAL3523295.1"/>
    </source>
</evidence>
<comment type="caution">
    <text evidence="5">The sequence shown here is derived from an EMBL/GenBank/DDBJ whole genome shotgun (WGS) entry which is preliminary data.</text>
</comment>
<dbReference type="Pfam" id="PF00472">
    <property type="entry name" value="RF-1"/>
    <property type="match status" value="1"/>
</dbReference>
<dbReference type="AlphaFoldDB" id="A0ABD2ZV09"/>
<dbReference type="SUPFAM" id="SSF75620">
    <property type="entry name" value="Release factor"/>
    <property type="match status" value="1"/>
</dbReference>